<evidence type="ECO:0000313" key="2">
    <source>
        <dbReference type="Proteomes" id="UP000240608"/>
    </source>
</evidence>
<sequence>MITSINDAPKMTGKTLCFFIFREIEVPYNNQIWQVAIPIVKSTNVVKLPKLRNSVQDALLSASLSPKRLK</sequence>
<organism evidence="1 2">
    <name type="scientific">Marivirga lumbricoides</name>
    <dbReference type="NCBI Taxonomy" id="1046115"/>
    <lineage>
        <taxon>Bacteria</taxon>
        <taxon>Pseudomonadati</taxon>
        <taxon>Bacteroidota</taxon>
        <taxon>Cytophagia</taxon>
        <taxon>Cytophagales</taxon>
        <taxon>Marivirgaceae</taxon>
        <taxon>Marivirga</taxon>
    </lineage>
</organism>
<protein>
    <submittedName>
        <fullName evidence="1">Uncharacterized protein</fullName>
    </submittedName>
</protein>
<reference evidence="1 2" key="1">
    <citation type="submission" date="2018-03" db="EMBL/GenBank/DDBJ databases">
        <title>Cross-interface Injection: A General Nanoliter Liquid Handling Method Applied to Single Cells Genome Amplification Automated Nanoliter Liquid Handling Applied to Single Cell Multiple Displacement Amplification.</title>
        <authorList>
            <person name="Yun J."/>
            <person name="Xu P."/>
            <person name="Xu J."/>
            <person name="Dai X."/>
            <person name="Wang Y."/>
            <person name="Zheng X."/>
            <person name="Cao C."/>
            <person name="Yi Q."/>
            <person name="Zhu Y."/>
            <person name="Wang L."/>
            <person name="Dong Z."/>
            <person name="Huang Y."/>
            <person name="Huang L."/>
            <person name="Du W."/>
        </authorList>
    </citation>
    <scope>NUCLEOTIDE SEQUENCE [LARGE SCALE GENOMIC DNA]</scope>
    <source>
        <strain evidence="1 2">Z-D1-2</strain>
    </source>
</reference>
<dbReference type="AlphaFoldDB" id="A0A2T4DTT6"/>
<dbReference type="Proteomes" id="UP000240608">
    <property type="component" value="Unassembled WGS sequence"/>
</dbReference>
<name>A0A2T4DTT6_9BACT</name>
<dbReference type="EMBL" id="PYVU01000021">
    <property type="protein sequence ID" value="PTB97220.1"/>
    <property type="molecule type" value="Genomic_DNA"/>
</dbReference>
<evidence type="ECO:0000313" key="1">
    <source>
        <dbReference type="EMBL" id="PTB97220.1"/>
    </source>
</evidence>
<gene>
    <name evidence="1" type="ORF">C9994_03995</name>
</gene>
<accession>A0A2T4DTT6</accession>
<proteinExistence type="predicted"/>
<comment type="caution">
    <text evidence="1">The sequence shown here is derived from an EMBL/GenBank/DDBJ whole genome shotgun (WGS) entry which is preliminary data.</text>
</comment>